<proteinExistence type="predicted"/>
<accession>A0AAE1YN72</accession>
<reference evidence="1" key="2">
    <citation type="journal article" date="2024" name="Plant">
        <title>Genomic evolution and insights into agronomic trait innovations of Sesamum species.</title>
        <authorList>
            <person name="Miao H."/>
            <person name="Wang L."/>
            <person name="Qu L."/>
            <person name="Liu H."/>
            <person name="Sun Y."/>
            <person name="Le M."/>
            <person name="Wang Q."/>
            <person name="Wei S."/>
            <person name="Zheng Y."/>
            <person name="Lin W."/>
            <person name="Duan Y."/>
            <person name="Cao H."/>
            <person name="Xiong S."/>
            <person name="Wang X."/>
            <person name="Wei L."/>
            <person name="Li C."/>
            <person name="Ma Q."/>
            <person name="Ju M."/>
            <person name="Zhao R."/>
            <person name="Li G."/>
            <person name="Mu C."/>
            <person name="Tian Q."/>
            <person name="Mei H."/>
            <person name="Zhang T."/>
            <person name="Gao T."/>
            <person name="Zhang H."/>
        </authorList>
    </citation>
    <scope>NUCLEOTIDE SEQUENCE</scope>
    <source>
        <strain evidence="1">3651</strain>
    </source>
</reference>
<reference evidence="1" key="1">
    <citation type="submission" date="2020-06" db="EMBL/GenBank/DDBJ databases">
        <authorList>
            <person name="Li T."/>
            <person name="Hu X."/>
            <person name="Zhang T."/>
            <person name="Song X."/>
            <person name="Zhang H."/>
            <person name="Dai N."/>
            <person name="Sheng W."/>
            <person name="Hou X."/>
            <person name="Wei L."/>
        </authorList>
    </citation>
    <scope>NUCLEOTIDE SEQUENCE</scope>
    <source>
        <strain evidence="1">3651</strain>
        <tissue evidence="1">Leaf</tissue>
    </source>
</reference>
<evidence type="ECO:0000313" key="1">
    <source>
        <dbReference type="EMBL" id="KAK4433331.1"/>
    </source>
</evidence>
<evidence type="ECO:0000313" key="2">
    <source>
        <dbReference type="Proteomes" id="UP001293254"/>
    </source>
</evidence>
<name>A0AAE1YN72_9LAMI</name>
<keyword evidence="2" id="KW-1185">Reference proteome</keyword>
<dbReference type="Proteomes" id="UP001293254">
    <property type="component" value="Unassembled WGS sequence"/>
</dbReference>
<dbReference type="EMBL" id="JACGWO010000003">
    <property type="protein sequence ID" value="KAK4433331.1"/>
    <property type="molecule type" value="Genomic_DNA"/>
</dbReference>
<dbReference type="AlphaFoldDB" id="A0AAE1YN72"/>
<organism evidence="1 2">
    <name type="scientific">Sesamum alatum</name>
    <dbReference type="NCBI Taxonomy" id="300844"/>
    <lineage>
        <taxon>Eukaryota</taxon>
        <taxon>Viridiplantae</taxon>
        <taxon>Streptophyta</taxon>
        <taxon>Embryophyta</taxon>
        <taxon>Tracheophyta</taxon>
        <taxon>Spermatophyta</taxon>
        <taxon>Magnoliopsida</taxon>
        <taxon>eudicotyledons</taxon>
        <taxon>Gunneridae</taxon>
        <taxon>Pentapetalae</taxon>
        <taxon>asterids</taxon>
        <taxon>lamiids</taxon>
        <taxon>Lamiales</taxon>
        <taxon>Pedaliaceae</taxon>
        <taxon>Sesamum</taxon>
    </lineage>
</organism>
<comment type="caution">
    <text evidence="1">The sequence shown here is derived from an EMBL/GenBank/DDBJ whole genome shotgun (WGS) entry which is preliminary data.</text>
</comment>
<gene>
    <name evidence="1" type="ORF">Salat_1095400</name>
</gene>
<protein>
    <submittedName>
        <fullName evidence="1">Uncharacterized protein</fullName>
    </submittedName>
</protein>
<sequence length="112" mass="12460">MTQASILRKLLAPHSKTSSCDYHGILVQKYDLMSIFLGECDRQFPRSNSAIRASFRGSHNCYLLYMSLSSRVGNTAINPSFNDAYYPSPLPQFNLRIVTLGACIPHCSLPSS</sequence>